<evidence type="ECO:0000313" key="5">
    <source>
        <dbReference type="EMBL" id="CAG8503383.1"/>
    </source>
</evidence>
<evidence type="ECO:0000256" key="1">
    <source>
        <dbReference type="ARBA" id="ARBA00004340"/>
    </source>
</evidence>
<accession>A0A9N9F1R5</accession>
<feature type="domain" description="Crinkler effector protein N-terminal" evidence="4">
    <location>
        <begin position="4"/>
        <end position="109"/>
    </location>
</feature>
<evidence type="ECO:0000313" key="6">
    <source>
        <dbReference type="Proteomes" id="UP000789405"/>
    </source>
</evidence>
<protein>
    <submittedName>
        <fullName evidence="5">13677_t:CDS:1</fullName>
    </submittedName>
</protein>
<evidence type="ECO:0000256" key="3">
    <source>
        <dbReference type="ARBA" id="ARBA00022525"/>
    </source>
</evidence>
<dbReference type="Proteomes" id="UP000789405">
    <property type="component" value="Unassembled WGS sequence"/>
</dbReference>
<dbReference type="InterPro" id="IPR045379">
    <property type="entry name" value="Crinkler_N"/>
</dbReference>
<name>A0A9N9F1R5_9GLOM</name>
<dbReference type="AlphaFoldDB" id="A0A9N9F1R5"/>
<evidence type="ECO:0000259" key="4">
    <source>
        <dbReference type="Pfam" id="PF20147"/>
    </source>
</evidence>
<dbReference type="EMBL" id="CAJVPY010001014">
    <property type="protein sequence ID" value="CAG8503383.1"/>
    <property type="molecule type" value="Genomic_DNA"/>
</dbReference>
<comment type="subcellular location">
    <subcellularLocation>
        <location evidence="1">Host cell</location>
    </subcellularLocation>
    <subcellularLocation>
        <location evidence="2">Secreted</location>
    </subcellularLocation>
</comment>
<keyword evidence="3" id="KW-0964">Secreted</keyword>
<dbReference type="GO" id="GO:0043657">
    <property type="term" value="C:host cell"/>
    <property type="evidence" value="ECO:0007669"/>
    <property type="project" value="UniProtKB-SubCell"/>
</dbReference>
<sequence length="435" mass="49327">MSTIELNCLIHGDTPDITNIFSVKFDSETIVNRLRDIIKEKIKEMKQDLPWVDDVIKLKLWKKLNILFDNPNVDIKRKFGGKKLFIPVDKIAKYFPYKLNKEYIHTIVELPGYHLTLTSCVKRNEIVPMYKIIYREGPLDLEGDRKILSIPDKVIIRKLFLVESAFLKKFQRKEIFAISFGLVDRREAIIVTIGLPKGSLLRFYLLSIYEGFPVIINYGVAIPFHRNYHEKFRPGISIGCFKNPPNACILGLLVQAKPESADTGTGSKIAKESNIATGSEITTESKIAKGSKIATKLKMATGSKSRSSFYILTAKHGIEKKGMLISFKFCATVTKYCILKVDNDGLLIDYAFCKISNNNSALADSNRIYRTEITISGFKTSVSNDPNNVICVKKVSRSIFFMERTMKDEWVNIKSLAFDPPMILVGFFMKGLLTS</sequence>
<evidence type="ECO:0000256" key="2">
    <source>
        <dbReference type="ARBA" id="ARBA00004613"/>
    </source>
</evidence>
<dbReference type="GO" id="GO:0005576">
    <property type="term" value="C:extracellular region"/>
    <property type="evidence" value="ECO:0007669"/>
    <property type="project" value="UniProtKB-SubCell"/>
</dbReference>
<dbReference type="OrthoDB" id="2370033at2759"/>
<dbReference type="Pfam" id="PF20147">
    <property type="entry name" value="Crinkler"/>
    <property type="match status" value="1"/>
</dbReference>
<reference evidence="5" key="1">
    <citation type="submission" date="2021-06" db="EMBL/GenBank/DDBJ databases">
        <authorList>
            <person name="Kallberg Y."/>
            <person name="Tangrot J."/>
            <person name="Rosling A."/>
        </authorList>
    </citation>
    <scope>NUCLEOTIDE SEQUENCE</scope>
    <source>
        <strain evidence="5">MA453B</strain>
    </source>
</reference>
<organism evidence="5 6">
    <name type="scientific">Dentiscutata erythropus</name>
    <dbReference type="NCBI Taxonomy" id="1348616"/>
    <lineage>
        <taxon>Eukaryota</taxon>
        <taxon>Fungi</taxon>
        <taxon>Fungi incertae sedis</taxon>
        <taxon>Mucoromycota</taxon>
        <taxon>Glomeromycotina</taxon>
        <taxon>Glomeromycetes</taxon>
        <taxon>Diversisporales</taxon>
        <taxon>Gigasporaceae</taxon>
        <taxon>Dentiscutata</taxon>
    </lineage>
</organism>
<comment type="caution">
    <text evidence="5">The sequence shown here is derived from an EMBL/GenBank/DDBJ whole genome shotgun (WGS) entry which is preliminary data.</text>
</comment>
<keyword evidence="6" id="KW-1185">Reference proteome</keyword>
<gene>
    <name evidence="5" type="ORF">DERYTH_LOCUS3018</name>
</gene>
<proteinExistence type="predicted"/>